<evidence type="ECO:0000313" key="2">
    <source>
        <dbReference type="Proteomes" id="UP000005713"/>
    </source>
</evidence>
<dbReference type="Pfam" id="PF02620">
    <property type="entry name" value="YceD"/>
    <property type="match status" value="1"/>
</dbReference>
<accession>A3K1X5</accession>
<dbReference type="AlphaFoldDB" id="A3K1X5"/>
<name>A3K1X5_SAGS3</name>
<evidence type="ECO:0008006" key="3">
    <source>
        <dbReference type="Google" id="ProtNLM"/>
    </source>
</evidence>
<organism evidence="1 2">
    <name type="scientific">Sagittula stellata (strain ATCC 700073 / DSM 11524 / E-37)</name>
    <dbReference type="NCBI Taxonomy" id="388399"/>
    <lineage>
        <taxon>Bacteria</taxon>
        <taxon>Pseudomonadati</taxon>
        <taxon>Pseudomonadota</taxon>
        <taxon>Alphaproteobacteria</taxon>
        <taxon>Rhodobacterales</taxon>
        <taxon>Roseobacteraceae</taxon>
        <taxon>Sagittula</taxon>
    </lineage>
</organism>
<dbReference type="eggNOG" id="COG1399">
    <property type="taxonomic scope" value="Bacteria"/>
</dbReference>
<gene>
    <name evidence="1" type="ORF">SSE37_04725</name>
</gene>
<sequence length="163" mass="17597">MEPDATARAELATALGIVAVRKLRFEGTLAPRGKDGWQLEAKLGATVVQSCIVTLDPVTTRIDTTVLRRFVPARWLEDPEAGSETEVPEDDSLEPLGEVIDLASVMEEELALALPPYPRKEGVELGAAQFAEPGVTPITDEDVRPFAGLADLKKKMDDTDGNN</sequence>
<proteinExistence type="predicted"/>
<keyword evidence="2" id="KW-1185">Reference proteome</keyword>
<dbReference type="InterPro" id="IPR003772">
    <property type="entry name" value="YceD"/>
</dbReference>
<comment type="caution">
    <text evidence="1">The sequence shown here is derived from an EMBL/GenBank/DDBJ whole genome shotgun (WGS) entry which is preliminary data.</text>
</comment>
<protein>
    <recommendedName>
        <fullName evidence="3">50S ribosomal protein L34</fullName>
    </recommendedName>
</protein>
<reference evidence="1 2" key="1">
    <citation type="submission" date="2006-06" db="EMBL/GenBank/DDBJ databases">
        <authorList>
            <person name="Moran M.A."/>
            <person name="Ferriera S."/>
            <person name="Johnson J."/>
            <person name="Kravitz S."/>
            <person name="Beeson K."/>
            <person name="Sutton G."/>
            <person name="Rogers Y.-H."/>
            <person name="Friedman R."/>
            <person name="Frazier M."/>
            <person name="Venter J.C."/>
        </authorList>
    </citation>
    <scope>NUCLEOTIDE SEQUENCE [LARGE SCALE GENOMIC DNA]</scope>
    <source>
        <strain evidence="1 2">E-37</strain>
    </source>
</reference>
<dbReference type="Proteomes" id="UP000005713">
    <property type="component" value="Unassembled WGS sequence"/>
</dbReference>
<dbReference type="EMBL" id="AAYA01000004">
    <property type="protein sequence ID" value="EBA08921.1"/>
    <property type="molecule type" value="Genomic_DNA"/>
</dbReference>
<evidence type="ECO:0000313" key="1">
    <source>
        <dbReference type="EMBL" id="EBA08921.1"/>
    </source>
</evidence>